<proteinExistence type="predicted"/>
<accession>A0A078LGS2</accession>
<protein>
    <submittedName>
        <fullName evidence="3">Prophage late promoter activator protein</fullName>
    </submittedName>
</protein>
<feature type="region of interest" description="Disordered" evidence="1">
    <location>
        <begin position="57"/>
        <end position="86"/>
    </location>
</feature>
<dbReference type="PATRIC" id="fig|545.12.peg.4180"/>
<feature type="domain" description="Zinc finger Ogr/Delta-type" evidence="2">
    <location>
        <begin position="3"/>
        <end position="49"/>
    </location>
</feature>
<dbReference type="AlphaFoldDB" id="A0A078LGS2"/>
<evidence type="ECO:0000313" key="3">
    <source>
        <dbReference type="EMBL" id="CDZ85935.1"/>
    </source>
</evidence>
<gene>
    <name evidence="3" type="primary">ogr</name>
    <name evidence="3" type="ORF">BN1086_04163</name>
</gene>
<dbReference type="InterPro" id="IPR007684">
    <property type="entry name" value="Znf_Ogr/Delta"/>
</dbReference>
<organism evidence="3">
    <name type="scientific">Citrobacter koseri</name>
    <name type="common">Citrobacter diversus</name>
    <dbReference type="NCBI Taxonomy" id="545"/>
    <lineage>
        <taxon>Bacteria</taxon>
        <taxon>Pseudomonadati</taxon>
        <taxon>Pseudomonadota</taxon>
        <taxon>Gammaproteobacteria</taxon>
        <taxon>Enterobacterales</taxon>
        <taxon>Enterobacteriaceae</taxon>
        <taxon>Citrobacter</taxon>
    </lineage>
</organism>
<feature type="compositionally biased region" description="Polar residues" evidence="1">
    <location>
        <begin position="74"/>
        <end position="86"/>
    </location>
</feature>
<name>A0A078LGS2_CITKO</name>
<evidence type="ECO:0000256" key="1">
    <source>
        <dbReference type="SAM" id="MobiDB-lite"/>
    </source>
</evidence>
<dbReference type="EMBL" id="LK931336">
    <property type="protein sequence ID" value="CDZ85935.1"/>
    <property type="molecule type" value="Genomic_DNA"/>
</dbReference>
<evidence type="ECO:0000259" key="2">
    <source>
        <dbReference type="Pfam" id="PF04606"/>
    </source>
</evidence>
<sequence length="86" mass="9654">MFRCPLCGASARIRTSRPENDSNTVRQKYYQCNNLECGVCFSTLEAFHKFTSKHASGVHSSEGIPWHDLPASHRGNNQMSLPLSQN</sequence>
<dbReference type="Pfam" id="PF04606">
    <property type="entry name" value="Ogr_Delta"/>
    <property type="match status" value="1"/>
</dbReference>
<reference evidence="3" key="1">
    <citation type="submission" date="2014-06" db="EMBL/GenBank/DDBJ databases">
        <authorList>
            <person name="Urmite Genomes Urmite Genomes"/>
        </authorList>
    </citation>
    <scope>NUCLEOTIDE SEQUENCE</scope>
</reference>